<evidence type="ECO:0000256" key="2">
    <source>
        <dbReference type="ARBA" id="ARBA00022519"/>
    </source>
</evidence>
<dbReference type="Pfam" id="PF00149">
    <property type="entry name" value="Metallophos"/>
    <property type="match status" value="1"/>
</dbReference>
<dbReference type="CDD" id="cd07398">
    <property type="entry name" value="MPP_YbbF-LpxH"/>
    <property type="match status" value="1"/>
</dbReference>
<dbReference type="SUPFAM" id="SSF56300">
    <property type="entry name" value="Metallo-dependent phosphatases"/>
    <property type="match status" value="1"/>
</dbReference>
<keyword evidence="3" id="KW-0479">Metal-binding</keyword>
<dbReference type="InterPro" id="IPR029052">
    <property type="entry name" value="Metallo-depent_PP-like"/>
</dbReference>
<evidence type="ECO:0000313" key="7">
    <source>
        <dbReference type="EMBL" id="SFD74112.1"/>
    </source>
</evidence>
<accession>A0A1I1UTG7</accession>
<keyword evidence="5" id="KW-0464">Manganese</keyword>
<gene>
    <name evidence="7" type="ORF">SAMN05444380_101197</name>
</gene>
<dbReference type="GO" id="GO:0008758">
    <property type="term" value="F:UDP-2,3-diacylglucosamine hydrolase activity"/>
    <property type="evidence" value="ECO:0007669"/>
    <property type="project" value="TreeGrafter"/>
</dbReference>
<dbReference type="eggNOG" id="COG2908">
    <property type="taxonomic scope" value="Bacteria"/>
</dbReference>
<feature type="domain" description="Calcineurin-like phosphoesterase" evidence="6">
    <location>
        <begin position="13"/>
        <end position="211"/>
    </location>
</feature>
<sequence>MQDTTSATKRKLKAVVLSDMHLGTYGCKAEHILNYLKTIKPETLVLNGDIIDGWQFSRTFFPSSHLKVVRQLIKMMENGTQIIYIPGNHDEVLRRFTSLNLGNFSIENKAVLSLDNKKTWIFHGDVFDVFMHHSKWLARLGAKGYGLLNLLNKAVNSLLSVFGKKPLSFSKKIKDKVKGSAKAITRFERTVAQLAIEKQYDFVICGHIHRPEDKIVKTEKGNIRYLNSGDWIENLSALEYENGDWHLKFWEPSYVITTEETSNDKNFNDPSKAIFYRAFKEVLSS</sequence>
<dbReference type="RefSeq" id="WP_010526898.1">
    <property type="nucleotide sequence ID" value="NZ_AFSL01000023.1"/>
</dbReference>
<proteinExistence type="predicted"/>
<evidence type="ECO:0000256" key="3">
    <source>
        <dbReference type="ARBA" id="ARBA00022723"/>
    </source>
</evidence>
<dbReference type="PANTHER" id="PTHR34990">
    <property type="entry name" value="UDP-2,3-DIACYLGLUCOSAMINE HYDROLASE-RELATED"/>
    <property type="match status" value="1"/>
</dbReference>
<organism evidence="7 8">
    <name type="scientific">Thermophagus xiamenensis</name>
    <dbReference type="NCBI Taxonomy" id="385682"/>
    <lineage>
        <taxon>Bacteria</taxon>
        <taxon>Pseudomonadati</taxon>
        <taxon>Bacteroidota</taxon>
        <taxon>Bacteroidia</taxon>
        <taxon>Marinilabiliales</taxon>
        <taxon>Marinilabiliaceae</taxon>
        <taxon>Thermophagus</taxon>
    </lineage>
</organism>
<evidence type="ECO:0000256" key="4">
    <source>
        <dbReference type="ARBA" id="ARBA00023136"/>
    </source>
</evidence>
<dbReference type="AlphaFoldDB" id="A0A1I1UTG7"/>
<dbReference type="PANTHER" id="PTHR34990:SF2">
    <property type="entry name" value="BLL8164 PROTEIN"/>
    <property type="match status" value="1"/>
</dbReference>
<dbReference type="InParanoid" id="A0A1I1UTG7"/>
<name>A0A1I1UTG7_9BACT</name>
<evidence type="ECO:0000313" key="8">
    <source>
        <dbReference type="Proteomes" id="UP000181976"/>
    </source>
</evidence>
<evidence type="ECO:0000256" key="5">
    <source>
        <dbReference type="ARBA" id="ARBA00023211"/>
    </source>
</evidence>
<dbReference type="GO" id="GO:0046872">
    <property type="term" value="F:metal ion binding"/>
    <property type="evidence" value="ECO:0007669"/>
    <property type="project" value="UniProtKB-KW"/>
</dbReference>
<dbReference type="GO" id="GO:0016020">
    <property type="term" value="C:membrane"/>
    <property type="evidence" value="ECO:0007669"/>
    <property type="project" value="GOC"/>
</dbReference>
<keyword evidence="1" id="KW-1003">Cell membrane</keyword>
<protein>
    <submittedName>
        <fullName evidence="7">UDP-2,3-diacylglucosamine pyrophosphatase LpxH</fullName>
    </submittedName>
</protein>
<dbReference type="Gene3D" id="3.60.21.10">
    <property type="match status" value="1"/>
</dbReference>
<reference evidence="7 8" key="1">
    <citation type="submission" date="2016-10" db="EMBL/GenBank/DDBJ databases">
        <authorList>
            <person name="de Groot N.N."/>
        </authorList>
    </citation>
    <scope>NUCLEOTIDE SEQUENCE [LARGE SCALE GENOMIC DNA]</scope>
    <source>
        <strain evidence="7 8">DSM 19012</strain>
    </source>
</reference>
<dbReference type="Proteomes" id="UP000181976">
    <property type="component" value="Unassembled WGS sequence"/>
</dbReference>
<dbReference type="InterPro" id="IPR043461">
    <property type="entry name" value="LpxH-like"/>
</dbReference>
<evidence type="ECO:0000256" key="1">
    <source>
        <dbReference type="ARBA" id="ARBA00022475"/>
    </source>
</evidence>
<keyword evidence="2" id="KW-0997">Cell inner membrane</keyword>
<dbReference type="GO" id="GO:0009245">
    <property type="term" value="P:lipid A biosynthetic process"/>
    <property type="evidence" value="ECO:0007669"/>
    <property type="project" value="TreeGrafter"/>
</dbReference>
<dbReference type="InterPro" id="IPR004843">
    <property type="entry name" value="Calcineurin-like_PHP"/>
</dbReference>
<dbReference type="OrthoDB" id="9802481at2"/>
<dbReference type="EMBL" id="FONA01000001">
    <property type="protein sequence ID" value="SFD74112.1"/>
    <property type="molecule type" value="Genomic_DNA"/>
</dbReference>
<keyword evidence="4" id="KW-0472">Membrane</keyword>
<evidence type="ECO:0000259" key="6">
    <source>
        <dbReference type="Pfam" id="PF00149"/>
    </source>
</evidence>
<dbReference type="STRING" id="385682.SAMN05444380_101197"/>
<keyword evidence="8" id="KW-1185">Reference proteome</keyword>